<evidence type="ECO:0000256" key="2">
    <source>
        <dbReference type="ARBA" id="ARBA00022741"/>
    </source>
</evidence>
<sequence>MIETVTKLLYFLAVILAALVPAKHALHMFQQNRYELGRYVSWIEENLEGGARRALIPTLVIVAVAFSCMKLSTEAVLIVCILIAAALAIVLFRREKQQQYIKPLVYTDRVKRQIAVLVILYAMIQIILLVRYRRLNTWLMLAMSYFGPWLLIFPMALITSPIENAVKKWYINDAKKKLAEHDTMIRIGITGSYGKTSTKNAMQAVLSEQFCSLMTPASYNTPMGITRTIREYLKPIDQIFICEMGADHVGDITELMNFVHPTIGVVTSIGPQHLATFGSQENIIHEKMQMIEMLPEDGFGVLNYDCDFIRNYCIHNSVKTVSYGIDNQDADYRAENIRYSENGTSFTLVHGEERVPFETKLLGKLNILNILSAIAVSRYLQVSWPVIQKGVKSMKQVEHRLEQKIINGRHFIDDAFNSNPSGSHMALEVLSGMPSKRWIVTPGMIDLGPKQNEYNHAFGAQMKDCADRVILVGETQTKPIYEGLKESGFDMDQVLVMHTVKEAFAYLWQNAAAEDTILLENDLPDAFNH</sequence>
<keyword evidence="1 7" id="KW-0436">Ligase</keyword>
<dbReference type="InterPro" id="IPR036565">
    <property type="entry name" value="Mur-like_cat_sf"/>
</dbReference>
<protein>
    <submittedName>
        <fullName evidence="7">UDP-N-acetylmuramoyl-tripeptide--D-alanyl-D-alanine ligase</fullName>
    </submittedName>
</protein>
<name>A0A7X2NQD2_9FIRM</name>
<keyword evidence="4" id="KW-1133">Transmembrane helix</keyword>
<dbReference type="Proteomes" id="UP000461880">
    <property type="component" value="Unassembled WGS sequence"/>
</dbReference>
<dbReference type="InterPro" id="IPR004101">
    <property type="entry name" value="Mur_ligase_C"/>
</dbReference>
<dbReference type="InterPro" id="IPR036615">
    <property type="entry name" value="Mur_ligase_C_dom_sf"/>
</dbReference>
<dbReference type="SUPFAM" id="SSF53623">
    <property type="entry name" value="MurD-like peptide ligases, catalytic domain"/>
    <property type="match status" value="1"/>
</dbReference>
<evidence type="ECO:0000313" key="8">
    <source>
        <dbReference type="Proteomes" id="UP000461880"/>
    </source>
</evidence>
<evidence type="ECO:0000256" key="1">
    <source>
        <dbReference type="ARBA" id="ARBA00022598"/>
    </source>
</evidence>
<accession>A0A7X2NQD2</accession>
<feature type="domain" description="Mur ligase central" evidence="6">
    <location>
        <begin position="189"/>
        <end position="376"/>
    </location>
</feature>
<dbReference type="PANTHER" id="PTHR43024:SF1">
    <property type="entry name" value="UDP-N-ACETYLMURAMOYL-TRIPEPTIDE--D-ALANYL-D-ALANINE LIGASE"/>
    <property type="match status" value="1"/>
</dbReference>
<dbReference type="InterPro" id="IPR051046">
    <property type="entry name" value="MurCDEF_CellWall_CoF430Synth"/>
</dbReference>
<evidence type="ECO:0000259" key="5">
    <source>
        <dbReference type="Pfam" id="PF02875"/>
    </source>
</evidence>
<dbReference type="AlphaFoldDB" id="A0A7X2NQD2"/>
<feature type="transmembrane region" description="Helical" evidence="4">
    <location>
        <begin position="138"/>
        <end position="158"/>
    </location>
</feature>
<evidence type="ECO:0000313" key="7">
    <source>
        <dbReference type="EMBL" id="MSS57607.1"/>
    </source>
</evidence>
<comment type="caution">
    <text evidence="7">The sequence shown here is derived from an EMBL/GenBank/DDBJ whole genome shotgun (WGS) entry which is preliminary data.</text>
</comment>
<keyword evidence="4" id="KW-0812">Transmembrane</keyword>
<dbReference type="Pfam" id="PF02875">
    <property type="entry name" value="Mur_ligase_C"/>
    <property type="match status" value="1"/>
</dbReference>
<dbReference type="GO" id="GO:0016881">
    <property type="term" value="F:acid-amino acid ligase activity"/>
    <property type="evidence" value="ECO:0007669"/>
    <property type="project" value="InterPro"/>
</dbReference>
<feature type="transmembrane region" description="Helical" evidence="4">
    <location>
        <begin position="114"/>
        <end position="132"/>
    </location>
</feature>
<dbReference type="EMBL" id="VUMN01000002">
    <property type="protein sequence ID" value="MSS57607.1"/>
    <property type="molecule type" value="Genomic_DNA"/>
</dbReference>
<dbReference type="InterPro" id="IPR013221">
    <property type="entry name" value="Mur_ligase_cen"/>
</dbReference>
<dbReference type="Gene3D" id="3.90.190.20">
    <property type="entry name" value="Mur ligase, C-terminal domain"/>
    <property type="match status" value="1"/>
</dbReference>
<keyword evidence="8" id="KW-1185">Reference proteome</keyword>
<dbReference type="GO" id="GO:0005524">
    <property type="term" value="F:ATP binding"/>
    <property type="evidence" value="ECO:0007669"/>
    <property type="project" value="UniProtKB-KW"/>
</dbReference>
<reference evidence="7 8" key="1">
    <citation type="submission" date="2019-08" db="EMBL/GenBank/DDBJ databases">
        <title>In-depth cultivation of the pig gut microbiome towards novel bacterial diversity and tailored functional studies.</title>
        <authorList>
            <person name="Wylensek D."/>
            <person name="Hitch T.C.A."/>
            <person name="Clavel T."/>
        </authorList>
    </citation>
    <scope>NUCLEOTIDE SEQUENCE [LARGE SCALE GENOMIC DNA]</scope>
    <source>
        <strain evidence="7 8">Oil+RF-744-GAM-WT-6</strain>
    </source>
</reference>
<dbReference type="SUPFAM" id="SSF53244">
    <property type="entry name" value="MurD-like peptide ligases, peptide-binding domain"/>
    <property type="match status" value="1"/>
</dbReference>
<keyword evidence="4" id="KW-0472">Membrane</keyword>
<proteinExistence type="predicted"/>
<evidence type="ECO:0000259" key="6">
    <source>
        <dbReference type="Pfam" id="PF08245"/>
    </source>
</evidence>
<feature type="transmembrane region" description="Helical" evidence="4">
    <location>
        <begin position="75"/>
        <end position="93"/>
    </location>
</feature>
<gene>
    <name evidence="7" type="ORF">FYJ51_01615</name>
</gene>
<dbReference type="RefSeq" id="WP_154502427.1">
    <property type="nucleotide sequence ID" value="NZ_VUMN01000002.1"/>
</dbReference>
<evidence type="ECO:0000256" key="3">
    <source>
        <dbReference type="ARBA" id="ARBA00022840"/>
    </source>
</evidence>
<dbReference type="Pfam" id="PF08245">
    <property type="entry name" value="Mur_ligase_M"/>
    <property type="match status" value="1"/>
</dbReference>
<keyword evidence="2" id="KW-0547">Nucleotide-binding</keyword>
<organism evidence="7 8">
    <name type="scientific">Stecheria intestinalis</name>
    <dbReference type="NCBI Taxonomy" id="2606630"/>
    <lineage>
        <taxon>Bacteria</taxon>
        <taxon>Bacillati</taxon>
        <taxon>Bacillota</taxon>
        <taxon>Erysipelotrichia</taxon>
        <taxon>Erysipelotrichales</taxon>
        <taxon>Erysipelotrichaceae</taxon>
        <taxon>Stecheria</taxon>
    </lineage>
</organism>
<dbReference type="PANTHER" id="PTHR43024">
    <property type="entry name" value="UDP-N-ACETYLMURAMOYL-TRIPEPTIDE--D-ALANYL-D-ALANINE LIGASE"/>
    <property type="match status" value="1"/>
</dbReference>
<dbReference type="Gene3D" id="3.40.1190.10">
    <property type="entry name" value="Mur-like, catalytic domain"/>
    <property type="match status" value="1"/>
</dbReference>
<evidence type="ECO:0000256" key="4">
    <source>
        <dbReference type="SAM" id="Phobius"/>
    </source>
</evidence>
<keyword evidence="3" id="KW-0067">ATP-binding</keyword>
<feature type="domain" description="Mur ligase C-terminal" evidence="5">
    <location>
        <begin position="399"/>
        <end position="519"/>
    </location>
</feature>